<feature type="transmembrane region" description="Helical" evidence="7">
    <location>
        <begin position="374"/>
        <end position="399"/>
    </location>
</feature>
<feature type="transmembrane region" description="Helical" evidence="7">
    <location>
        <begin position="284"/>
        <end position="306"/>
    </location>
</feature>
<keyword evidence="4 7" id="KW-1133">Transmembrane helix</keyword>
<dbReference type="AlphaFoldDB" id="A0A7X9LF21"/>
<dbReference type="EMBL" id="JABASA010000022">
    <property type="protein sequence ID" value="NMD49802.1"/>
    <property type="molecule type" value="Genomic_DNA"/>
</dbReference>
<protein>
    <recommendedName>
        <fullName evidence="8">ABC3 transporter permease C-terminal domain-containing protein</fullName>
    </recommendedName>
</protein>
<name>A0A7X9LF21_STRRT</name>
<feature type="transmembrane region" description="Helical" evidence="7">
    <location>
        <begin position="17"/>
        <end position="38"/>
    </location>
</feature>
<feature type="domain" description="ABC3 transporter permease C-terminal" evidence="8">
    <location>
        <begin position="291"/>
        <end position="407"/>
    </location>
</feature>
<sequence>MYQLIKNNVFGLLKNKIFIVLLVLLSSILGFIISYLYFGNVPMKELYEKQLEDSNYEQFRIIPELKLSGWEYKKIIKDYKIKDASPQKIDGLAKKDVIDLTDYYQNRISALEKKYRFTSEILKRKYVKTNGITYYLTFFQGTKLNKITMVEGDNKLKDGNVFLSVQFARQNKISVGDTLTLQKKKYKVSGLYYQPSESLIYNSAYSTNLSTRKNAGVLLTDNDLKHMNDSAELMYVCRFNTKLSDSALTGKLQKIMEDNGVKKLYSSKDLSLYNSFLSNFNTSISIMVICLSLFTFVIVVLLLQILSNQLQQYSKSLGILRATGYSSWKLSLTFLIFSIPIMLSLIIGFMIGYIKSKEFSDSYLKTFNFIAPRLSINITKLLVICLLVFFTLNMICIFYTKRILSKPILDSIYSRKSEKQKRYSLQFFNGKIVKLPMVSRMRVSFLLKNIIRSLIVFFMSFISFILLNFAFSLFSLSSKPLNDYSHSLNYKFENTFNAVQNSHLDRLSKNQSYSTSFLAGTSKADYQYFNISYVSPEFTALNIRTSKNTSIFRELSDKNNIIISKKMAAKYQLHKGDIVKVKSYTGKTHTYTVVSINPVAYDNTLYANIESIKGMADGVSQSRYNITYTDTAEKENQAVRSQSKEEKVHQIKDLISSSLMLIPTIVTITLVLVFSISILLAYLNINDNKKNISILILMGYSKKLIMNMLINIYTWIMLAGCLVASCFLGKIFHYFETYINSAVNIYIEFNNSLLNVFASLILIYMIYKLSIVSTYKIFDNIKVSDINYE</sequence>
<dbReference type="Proteomes" id="UP000532121">
    <property type="component" value="Unassembled WGS sequence"/>
</dbReference>
<comment type="similarity">
    <text evidence="6">Belongs to the ABC-4 integral membrane protein family.</text>
</comment>
<feature type="transmembrane region" description="Helical" evidence="7">
    <location>
        <begin position="752"/>
        <end position="772"/>
    </location>
</feature>
<evidence type="ECO:0000256" key="7">
    <source>
        <dbReference type="SAM" id="Phobius"/>
    </source>
</evidence>
<feature type="transmembrane region" description="Helical" evidence="7">
    <location>
        <begin position="450"/>
        <end position="474"/>
    </location>
</feature>
<organism evidence="9 10">
    <name type="scientific">Streptococcus ratti</name>
    <dbReference type="NCBI Taxonomy" id="1341"/>
    <lineage>
        <taxon>Bacteria</taxon>
        <taxon>Bacillati</taxon>
        <taxon>Bacillota</taxon>
        <taxon>Bacilli</taxon>
        <taxon>Lactobacillales</taxon>
        <taxon>Streptococcaceae</taxon>
        <taxon>Streptococcus</taxon>
    </lineage>
</organism>
<feature type="transmembrane region" description="Helical" evidence="7">
    <location>
        <begin position="704"/>
        <end position="732"/>
    </location>
</feature>
<evidence type="ECO:0000256" key="4">
    <source>
        <dbReference type="ARBA" id="ARBA00022989"/>
    </source>
</evidence>
<evidence type="ECO:0000256" key="3">
    <source>
        <dbReference type="ARBA" id="ARBA00022692"/>
    </source>
</evidence>
<comment type="subcellular location">
    <subcellularLocation>
        <location evidence="1">Cell membrane</location>
        <topology evidence="1">Multi-pass membrane protein</topology>
    </subcellularLocation>
</comment>
<proteinExistence type="inferred from homology"/>
<keyword evidence="2" id="KW-1003">Cell membrane</keyword>
<dbReference type="RefSeq" id="WP_343033011.1">
    <property type="nucleotide sequence ID" value="NZ_JABASA010000022.1"/>
</dbReference>
<dbReference type="InterPro" id="IPR050250">
    <property type="entry name" value="Macrolide_Exporter_MacB"/>
</dbReference>
<gene>
    <name evidence="9" type="ORF">HHO37_09040</name>
</gene>
<reference evidence="9 10" key="1">
    <citation type="submission" date="2020-04" db="EMBL/GenBank/DDBJ databases">
        <title>MicrobeNet Type strains.</title>
        <authorList>
            <person name="Nicholson A.C."/>
        </authorList>
    </citation>
    <scope>NUCLEOTIDE SEQUENCE [LARGE SCALE GENOMIC DNA]</scope>
    <source>
        <strain evidence="9 10">DSM 22768</strain>
    </source>
</reference>
<comment type="caution">
    <text evidence="9">The sequence shown here is derived from an EMBL/GenBank/DDBJ whole genome shotgun (WGS) entry which is preliminary data.</text>
</comment>
<evidence type="ECO:0000256" key="5">
    <source>
        <dbReference type="ARBA" id="ARBA00023136"/>
    </source>
</evidence>
<dbReference type="Pfam" id="PF02687">
    <property type="entry name" value="FtsX"/>
    <property type="match status" value="1"/>
</dbReference>
<evidence type="ECO:0000256" key="1">
    <source>
        <dbReference type="ARBA" id="ARBA00004651"/>
    </source>
</evidence>
<dbReference type="PANTHER" id="PTHR30572">
    <property type="entry name" value="MEMBRANE COMPONENT OF TRANSPORTER-RELATED"/>
    <property type="match status" value="1"/>
</dbReference>
<dbReference type="PANTHER" id="PTHR30572:SF4">
    <property type="entry name" value="ABC TRANSPORTER PERMEASE YTRF"/>
    <property type="match status" value="1"/>
</dbReference>
<evidence type="ECO:0000259" key="8">
    <source>
        <dbReference type="Pfam" id="PF02687"/>
    </source>
</evidence>
<feature type="transmembrane region" description="Helical" evidence="7">
    <location>
        <begin position="660"/>
        <end position="683"/>
    </location>
</feature>
<dbReference type="GO" id="GO:0022857">
    <property type="term" value="F:transmembrane transporter activity"/>
    <property type="evidence" value="ECO:0007669"/>
    <property type="project" value="TreeGrafter"/>
</dbReference>
<dbReference type="GO" id="GO:0005886">
    <property type="term" value="C:plasma membrane"/>
    <property type="evidence" value="ECO:0007669"/>
    <property type="project" value="UniProtKB-SubCell"/>
</dbReference>
<evidence type="ECO:0000256" key="6">
    <source>
        <dbReference type="ARBA" id="ARBA00038076"/>
    </source>
</evidence>
<keyword evidence="3 7" id="KW-0812">Transmembrane</keyword>
<evidence type="ECO:0000313" key="9">
    <source>
        <dbReference type="EMBL" id="NMD49802.1"/>
    </source>
</evidence>
<evidence type="ECO:0000313" key="10">
    <source>
        <dbReference type="Proteomes" id="UP000532121"/>
    </source>
</evidence>
<feature type="transmembrane region" description="Helical" evidence="7">
    <location>
        <begin position="327"/>
        <end position="354"/>
    </location>
</feature>
<evidence type="ECO:0000256" key="2">
    <source>
        <dbReference type="ARBA" id="ARBA00022475"/>
    </source>
</evidence>
<dbReference type="InterPro" id="IPR003838">
    <property type="entry name" value="ABC3_permease_C"/>
</dbReference>
<keyword evidence="5 7" id="KW-0472">Membrane</keyword>
<accession>A0A7X9LF21</accession>